<dbReference type="RefSeq" id="WP_008622315.1">
    <property type="nucleotide sequence ID" value="NZ_JH376622.1"/>
</dbReference>
<evidence type="ECO:0000313" key="1">
    <source>
        <dbReference type="EMBL" id="EHG98906.1"/>
    </source>
</evidence>
<evidence type="ECO:0008006" key="3">
    <source>
        <dbReference type="Google" id="ProtNLM"/>
    </source>
</evidence>
<dbReference type="InterPro" id="IPR036709">
    <property type="entry name" value="Autotransporte_beta_dom_sf"/>
</dbReference>
<organism evidence="1 2">
    <name type="scientific">Paraprevotella clara YIT 11840</name>
    <dbReference type="NCBI Taxonomy" id="762968"/>
    <lineage>
        <taxon>Bacteria</taxon>
        <taxon>Pseudomonadati</taxon>
        <taxon>Bacteroidota</taxon>
        <taxon>Bacteroidia</taxon>
        <taxon>Bacteroidales</taxon>
        <taxon>Prevotellaceae</taxon>
        <taxon>Paraprevotella</taxon>
    </lineage>
</organism>
<dbReference type="InterPro" id="IPR021958">
    <property type="entry name" value="DUF3575"/>
</dbReference>
<dbReference type="OrthoDB" id="1060107at2"/>
<dbReference type="Pfam" id="PF12099">
    <property type="entry name" value="DUF3575"/>
    <property type="match status" value="1"/>
</dbReference>
<dbReference type="eggNOG" id="COG2885">
    <property type="taxonomic scope" value="Bacteria"/>
</dbReference>
<dbReference type="GeneID" id="93558492"/>
<reference evidence="1 2" key="1">
    <citation type="submission" date="2011-03" db="EMBL/GenBank/DDBJ databases">
        <authorList>
            <person name="Weinstock G."/>
            <person name="Sodergren E."/>
            <person name="Clifton S."/>
            <person name="Fulton L."/>
            <person name="Fulton B."/>
            <person name="Courtney L."/>
            <person name="Fronick C."/>
            <person name="Harrison M."/>
            <person name="Strong C."/>
            <person name="Farmer C."/>
            <person name="Delahaunty K."/>
            <person name="Markovic C."/>
            <person name="Hall O."/>
            <person name="Minx P."/>
            <person name="Tomlinson C."/>
            <person name="Mitreva M."/>
            <person name="Hou S."/>
            <person name="Chen J."/>
            <person name="Wollam A."/>
            <person name="Pepin K.H."/>
            <person name="Johnson M."/>
            <person name="Bhonagiri V."/>
            <person name="Zhang X."/>
            <person name="Suruliraj S."/>
            <person name="Warren W."/>
            <person name="Chinwalla A."/>
            <person name="Mardis E.R."/>
            <person name="Wilson R.K."/>
        </authorList>
    </citation>
    <scope>NUCLEOTIDE SEQUENCE [LARGE SCALE GENOMIC DNA]</scope>
    <source>
        <strain evidence="1 2">YIT 11840</strain>
    </source>
</reference>
<evidence type="ECO:0000313" key="2">
    <source>
        <dbReference type="Proteomes" id="UP000003598"/>
    </source>
</evidence>
<gene>
    <name evidence="1" type="ORF">HMPREF9441_03244</name>
</gene>
<dbReference type="HOGENOM" id="CLU_085002_2_0_10"/>
<name>G5SV29_9BACT</name>
<dbReference type="Gene3D" id="2.40.128.130">
    <property type="entry name" value="Autotransporter beta-domain"/>
    <property type="match status" value="1"/>
</dbReference>
<dbReference type="AlphaFoldDB" id="G5SV29"/>
<dbReference type="STRING" id="762968.HMPREF9441_03244"/>
<dbReference type="SUPFAM" id="SSF103515">
    <property type="entry name" value="Autotransporter"/>
    <property type="match status" value="1"/>
</dbReference>
<dbReference type="PATRIC" id="fig|762968.3.peg.2860"/>
<sequence length="183" mass="20664">MFTILVGGLSWAAVAQNVALKTNLLYWSTVTPNLGLEASIARKHTVQLFYGLNPWEPSGGESLKHWVVQPEYRYWFCEAFNGWFLGVHLMGGEFNVGEVDLPFGLFDDLSTHRYEGWYAGGGVTAGYQWPLSRHWNLEASLGVGYDYIRYDKFKCGECGEKLKSSHANYFGPTKLAISVLYVF</sequence>
<comment type="caution">
    <text evidence="1">The sequence shown here is derived from an EMBL/GenBank/DDBJ whole genome shotgun (WGS) entry which is preliminary data.</text>
</comment>
<protein>
    <recommendedName>
        <fullName evidence="3">DUF3575 domain-containing protein</fullName>
    </recommendedName>
</protein>
<keyword evidence="2" id="KW-1185">Reference proteome</keyword>
<dbReference type="Proteomes" id="UP000003598">
    <property type="component" value="Unassembled WGS sequence"/>
</dbReference>
<accession>G5SV29</accession>
<proteinExistence type="predicted"/>
<dbReference type="EMBL" id="AFFY01000051">
    <property type="protein sequence ID" value="EHG98906.1"/>
    <property type="molecule type" value="Genomic_DNA"/>
</dbReference>